<gene>
    <name evidence="5" type="ORF">GGR32_000762</name>
</gene>
<evidence type="ECO:0000259" key="3">
    <source>
        <dbReference type="Pfam" id="PF16370"/>
    </source>
</evidence>
<dbReference type="Pfam" id="PF16371">
    <property type="entry name" value="MetallophosN"/>
    <property type="match status" value="1"/>
</dbReference>
<dbReference type="InterPro" id="IPR051918">
    <property type="entry name" value="STPP_CPPED1"/>
</dbReference>
<dbReference type="Pfam" id="PF00149">
    <property type="entry name" value="Metallophos"/>
    <property type="match status" value="1"/>
</dbReference>
<dbReference type="PANTHER" id="PTHR43143">
    <property type="entry name" value="METALLOPHOSPHOESTERASE, CALCINEURIN SUPERFAMILY"/>
    <property type="match status" value="1"/>
</dbReference>
<dbReference type="RefSeq" id="WP_183476612.1">
    <property type="nucleotide sequence ID" value="NZ_JACIFO010000002.1"/>
</dbReference>
<evidence type="ECO:0000313" key="5">
    <source>
        <dbReference type="EMBL" id="MBB4118488.1"/>
    </source>
</evidence>
<comment type="caution">
    <text evidence="5">The sequence shown here is derived from an EMBL/GenBank/DDBJ whole genome shotgun (WGS) entry which is preliminary data.</text>
</comment>
<dbReference type="Proteomes" id="UP000553034">
    <property type="component" value="Unassembled WGS sequence"/>
</dbReference>
<dbReference type="SUPFAM" id="SSF56300">
    <property type="entry name" value="Metallo-dependent phosphatases"/>
    <property type="match status" value="1"/>
</dbReference>
<keyword evidence="6" id="KW-1185">Reference proteome</keyword>
<dbReference type="AlphaFoldDB" id="A0A840EK10"/>
<feature type="domain" description="Calcineurin-like phosphoesterase" evidence="2">
    <location>
        <begin position="117"/>
        <end position="295"/>
    </location>
</feature>
<dbReference type="InterPro" id="IPR032285">
    <property type="entry name" value="Metallophos_N"/>
</dbReference>
<organism evidence="5 6">
    <name type="scientific">Mesonia hippocampi</name>
    <dbReference type="NCBI Taxonomy" id="1628250"/>
    <lineage>
        <taxon>Bacteria</taxon>
        <taxon>Pseudomonadati</taxon>
        <taxon>Bacteroidota</taxon>
        <taxon>Flavobacteriia</taxon>
        <taxon>Flavobacteriales</taxon>
        <taxon>Flavobacteriaceae</taxon>
        <taxon>Mesonia</taxon>
    </lineage>
</organism>
<dbReference type="InterPro" id="IPR029052">
    <property type="entry name" value="Metallo-depent_PP-like"/>
</dbReference>
<evidence type="ECO:0000313" key="6">
    <source>
        <dbReference type="Proteomes" id="UP000553034"/>
    </source>
</evidence>
<proteinExistence type="predicted"/>
<accession>A0A840EK10</accession>
<dbReference type="GO" id="GO:0016787">
    <property type="term" value="F:hydrolase activity"/>
    <property type="evidence" value="ECO:0007669"/>
    <property type="project" value="InterPro"/>
</dbReference>
<dbReference type="PANTHER" id="PTHR43143:SF1">
    <property type="entry name" value="SERINE_THREONINE-PROTEIN PHOSPHATASE CPPED1"/>
    <property type="match status" value="1"/>
</dbReference>
<feature type="chain" id="PRO_5032972878" evidence="1">
    <location>
        <begin position="20"/>
        <end position="496"/>
    </location>
</feature>
<feature type="domain" description="Calcineurin-like phosphoesterase C-terminal" evidence="3">
    <location>
        <begin position="313"/>
        <end position="485"/>
    </location>
</feature>
<dbReference type="InterPro" id="IPR004843">
    <property type="entry name" value="Calcineurin-like_PHP"/>
</dbReference>
<sequence>MNKVFLYFILGLVSISNWAAVNTTTIKGVVYIDENLNGTFDKREKKLKDVYVSNGVEIVKTNPKGEYQLQNTTSQTIFVITPTGFTASIPNQWYKTIDQNSNEINFGLTKVKSTKKFKIMAVGDVQVGNNNEVKYAGNTLGTHLINTKDYDFSIFLGDLVNDQVDLFSPLKQVVDFSSFPYKMVYGNHDRNFKNTQESQEESFEKIFGPTTYAFFHKGVLFISLNTIKPKGKYGYEGVYEKEEITFVDNVLKLIDDNQLIVISQHIPLVGIKNKEDLLVSLNIKNNILILSGHTHSISRRFYKRKKGYSDIQELTAGAVSGNWWTGQKDWTGIPSALMKCGSPRGYFEVTFTKNKYHFNFKSLGFNPETQVSLWFGDLNQDELPFTVDAKNNKLLVNYFSGSDKTVVKAFINGKYYSNLKKEKQVDPYVARIKRWQSEKVSPDKLSKGSPYLNTRSNHIWQLDLPTEKLKETNRIRLEITDPYLEDFEKEFIFWKE</sequence>
<keyword evidence="1" id="KW-0732">Signal</keyword>
<feature type="domain" description="Calcineurin-like phosphoesterase N-terminal" evidence="4">
    <location>
        <begin position="38"/>
        <end position="107"/>
    </location>
</feature>
<name>A0A840EK10_9FLAO</name>
<dbReference type="Gene3D" id="3.60.21.10">
    <property type="match status" value="1"/>
</dbReference>
<evidence type="ECO:0000259" key="4">
    <source>
        <dbReference type="Pfam" id="PF16371"/>
    </source>
</evidence>
<dbReference type="EMBL" id="JACIFO010000002">
    <property type="protein sequence ID" value="MBB4118488.1"/>
    <property type="molecule type" value="Genomic_DNA"/>
</dbReference>
<dbReference type="Pfam" id="PF16370">
    <property type="entry name" value="MetallophosC"/>
    <property type="match status" value="1"/>
</dbReference>
<evidence type="ECO:0000259" key="2">
    <source>
        <dbReference type="Pfam" id="PF00149"/>
    </source>
</evidence>
<protein>
    <submittedName>
        <fullName evidence="5">Putative phosphodiesterase</fullName>
    </submittedName>
</protein>
<evidence type="ECO:0000256" key="1">
    <source>
        <dbReference type="SAM" id="SignalP"/>
    </source>
</evidence>
<feature type="signal peptide" evidence="1">
    <location>
        <begin position="1"/>
        <end position="19"/>
    </location>
</feature>
<dbReference type="InterPro" id="IPR032288">
    <property type="entry name" value="Metallophos_C"/>
</dbReference>
<reference evidence="5 6" key="1">
    <citation type="submission" date="2020-08" db="EMBL/GenBank/DDBJ databases">
        <title>Genomic Encyclopedia of Type Strains, Phase IV (KMG-IV): sequencing the most valuable type-strain genomes for metagenomic binning, comparative biology and taxonomic classification.</title>
        <authorList>
            <person name="Goeker M."/>
        </authorList>
    </citation>
    <scope>NUCLEOTIDE SEQUENCE [LARGE SCALE GENOMIC DNA]</scope>
    <source>
        <strain evidence="5 6">DSM 29568</strain>
    </source>
</reference>